<feature type="domain" description="Glycosyl hydrolase family 13 catalytic" evidence="4">
    <location>
        <begin position="12"/>
        <end position="418"/>
    </location>
</feature>
<dbReference type="Pfam" id="PF23915">
    <property type="entry name" value="SusG_C"/>
    <property type="match status" value="1"/>
</dbReference>
<keyword evidence="6" id="KW-1185">Reference proteome</keyword>
<dbReference type="SUPFAM" id="SSF51445">
    <property type="entry name" value="(Trans)glycosidases"/>
    <property type="match status" value="1"/>
</dbReference>
<dbReference type="InterPro" id="IPR056300">
    <property type="entry name" value="SusG-like_C"/>
</dbReference>
<dbReference type="InterPro" id="IPR006047">
    <property type="entry name" value="GH13_cat_dom"/>
</dbReference>
<keyword evidence="3" id="KW-0326">Glycosidase</keyword>
<evidence type="ECO:0000256" key="1">
    <source>
        <dbReference type="ARBA" id="ARBA00008061"/>
    </source>
</evidence>
<evidence type="ECO:0000259" key="4">
    <source>
        <dbReference type="SMART" id="SM00642"/>
    </source>
</evidence>
<protein>
    <submittedName>
        <fullName evidence="5">Alpha,alpha-phosphotrehalase</fullName>
    </submittedName>
</protein>
<keyword evidence="2" id="KW-0378">Hydrolase</keyword>
<dbReference type="EMBL" id="JAFREM010000012">
    <property type="protein sequence ID" value="MBO1306078.1"/>
    <property type="molecule type" value="Genomic_DNA"/>
</dbReference>
<dbReference type="InterPro" id="IPR013780">
    <property type="entry name" value="Glyco_hydro_b"/>
</dbReference>
<evidence type="ECO:0000256" key="3">
    <source>
        <dbReference type="ARBA" id="ARBA00023295"/>
    </source>
</evidence>
<dbReference type="Proteomes" id="UP000664601">
    <property type="component" value="Unassembled WGS sequence"/>
</dbReference>
<accession>A0ABS3LAL4</accession>
<name>A0ABS3LAL4_9ENTE</name>
<organism evidence="5 6">
    <name type="scientific">Candidatus Enterococcus moelleringii</name>
    <dbReference type="NCBI Taxonomy" id="2815325"/>
    <lineage>
        <taxon>Bacteria</taxon>
        <taxon>Bacillati</taxon>
        <taxon>Bacillota</taxon>
        <taxon>Bacilli</taxon>
        <taxon>Lactobacillales</taxon>
        <taxon>Enterococcaceae</taxon>
        <taxon>Enterococcus</taxon>
    </lineage>
</organism>
<gene>
    <name evidence="5" type="ORF">JZO70_07890</name>
</gene>
<sequence>MNNWWKKATVYQVYPRSFKDTNNDGIGDIRGIIEKLDYLEKLGIDLLWITPMYVSPQKDNGYDISDYYQIDPLYGTMADFEELVQEAEKRKIAIMMDMVLNHTSTEHQWFKEARKSRNNPYRDFYFWQDPKPDGTPPNNWKSRFGGTAWKYDEATGQSYLHSFDESQADLNWENEAVRKECGKILAFWAKKGIKGVRLDVVNLLSKTPGLPDDPIVGPTGDGRTHNVDGPKIHQYLHELNQQVFGPMQLVTVGEMSSSTPEECVLYSQEEREELSMIFSFYHMKADYQDNAKWTNEPFSLAKLKQSQSLLQQKMHEGNGWNALFYSNHDQPRALSRFGDDRIYRQESAKMLAITLFGQQGTTYIYQGEEIGMTNAYFSTIEEYRDPESLNAYRELLASGVSDREALIILQLKSRDNARTPMQWDDSKYQGFSAVEPWLVVNNNQISAEKELKDPNSIFYTYQRLIAYRKMFPVFTEGDYRLLDEEHSELFCYERTCNQEKLLVISNFTRKNVAYQLPSDYKTAEILESNYGRKQVEAAFQLKPYESLMIYQK</sequence>
<dbReference type="RefSeq" id="WP_207673004.1">
    <property type="nucleotide sequence ID" value="NZ_JAFREM010000012.1"/>
</dbReference>
<evidence type="ECO:0000313" key="5">
    <source>
        <dbReference type="EMBL" id="MBO1306078.1"/>
    </source>
</evidence>
<dbReference type="NCBIfam" id="NF008183">
    <property type="entry name" value="PRK10933.1"/>
    <property type="match status" value="1"/>
</dbReference>
<comment type="caution">
    <text evidence="5">The sequence shown here is derived from an EMBL/GenBank/DDBJ whole genome shotgun (WGS) entry which is preliminary data.</text>
</comment>
<dbReference type="InterPro" id="IPR017853">
    <property type="entry name" value="GH"/>
</dbReference>
<proteinExistence type="inferred from homology"/>
<evidence type="ECO:0000313" key="6">
    <source>
        <dbReference type="Proteomes" id="UP000664601"/>
    </source>
</evidence>
<dbReference type="Gene3D" id="2.60.40.1180">
    <property type="entry name" value="Golgi alpha-mannosidase II"/>
    <property type="match status" value="1"/>
</dbReference>
<reference evidence="5 6" key="1">
    <citation type="submission" date="2021-03" db="EMBL/GenBank/DDBJ databases">
        <title>Enterococcal diversity collection.</title>
        <authorList>
            <person name="Gilmore M.S."/>
            <person name="Schwartzman J."/>
            <person name="Van Tyne D."/>
            <person name="Martin M."/>
            <person name="Earl A.M."/>
            <person name="Manson A.L."/>
            <person name="Straub T."/>
            <person name="Salamzade R."/>
            <person name="Saavedra J."/>
            <person name="Lebreton F."/>
            <person name="Prichula J."/>
            <person name="Schaufler K."/>
            <person name="Gaca A."/>
            <person name="Sgardioli B."/>
            <person name="Wagenaar J."/>
            <person name="Strong T."/>
        </authorList>
    </citation>
    <scope>NUCLEOTIDE SEQUENCE [LARGE SCALE GENOMIC DNA]</scope>
    <source>
        <strain evidence="5 6">669A</strain>
    </source>
</reference>
<dbReference type="SMART" id="SM00642">
    <property type="entry name" value="Aamy"/>
    <property type="match status" value="1"/>
</dbReference>
<comment type="similarity">
    <text evidence="1">Belongs to the glycosyl hydrolase 13 family.</text>
</comment>
<dbReference type="Gene3D" id="3.90.400.10">
    <property type="entry name" value="Oligo-1,6-glucosidase, Domain 2"/>
    <property type="match status" value="1"/>
</dbReference>
<dbReference type="Gene3D" id="3.20.20.80">
    <property type="entry name" value="Glycosidases"/>
    <property type="match status" value="1"/>
</dbReference>
<dbReference type="Pfam" id="PF00128">
    <property type="entry name" value="Alpha-amylase"/>
    <property type="match status" value="1"/>
</dbReference>
<dbReference type="SUPFAM" id="SSF51011">
    <property type="entry name" value="Glycosyl hydrolase domain"/>
    <property type="match status" value="1"/>
</dbReference>
<dbReference type="PANTHER" id="PTHR10357:SF217">
    <property type="entry name" value="TREHALOSE-6-PHOSPHATE HYDROLASE"/>
    <property type="match status" value="1"/>
</dbReference>
<evidence type="ECO:0000256" key="2">
    <source>
        <dbReference type="ARBA" id="ARBA00022801"/>
    </source>
</evidence>
<dbReference type="InterPro" id="IPR045857">
    <property type="entry name" value="O16G_dom_2"/>
</dbReference>
<dbReference type="CDD" id="cd11333">
    <property type="entry name" value="AmyAc_SI_OligoGlu_DGase"/>
    <property type="match status" value="1"/>
</dbReference>
<dbReference type="PANTHER" id="PTHR10357">
    <property type="entry name" value="ALPHA-AMYLASE FAMILY MEMBER"/>
    <property type="match status" value="1"/>
</dbReference>